<evidence type="ECO:0000256" key="8">
    <source>
        <dbReference type="ARBA" id="ARBA00022833"/>
    </source>
</evidence>
<dbReference type="CDD" id="cd03364">
    <property type="entry name" value="TOPRIM_DnaG_primases"/>
    <property type="match status" value="1"/>
</dbReference>
<dbReference type="SUPFAM" id="SSF57783">
    <property type="entry name" value="Zinc beta-ribbon"/>
    <property type="match status" value="1"/>
</dbReference>
<evidence type="ECO:0000256" key="13">
    <source>
        <dbReference type="SAM" id="MobiDB-lite"/>
    </source>
</evidence>
<dbReference type="FunFam" id="3.90.580.10:FF:000001">
    <property type="entry name" value="DNA primase"/>
    <property type="match status" value="1"/>
</dbReference>
<dbReference type="InterPro" id="IPR006171">
    <property type="entry name" value="TOPRIM_dom"/>
</dbReference>
<keyword evidence="1 12" id="KW-0240">DNA-directed RNA polymerase</keyword>
<keyword evidence="10 12" id="KW-0238">DNA-binding</keyword>
<dbReference type="RefSeq" id="WP_006289405.1">
    <property type="nucleotide sequence ID" value="NZ_AP012333.1"/>
</dbReference>
<evidence type="ECO:0000256" key="10">
    <source>
        <dbReference type="ARBA" id="ARBA00023125"/>
    </source>
</evidence>
<feature type="region of interest" description="Disordered" evidence="13">
    <location>
        <begin position="624"/>
        <end position="651"/>
    </location>
</feature>
<reference evidence="15 16" key="1">
    <citation type="submission" date="2010-12" db="EMBL/GenBank/DDBJ databases">
        <authorList>
            <person name="Muzny D."/>
            <person name="Qin X."/>
            <person name="Buhay C."/>
            <person name="Dugan-Rocha S."/>
            <person name="Ding Y."/>
            <person name="Chen G."/>
            <person name="Hawes A."/>
            <person name="Holder M."/>
            <person name="Jhangiani S."/>
            <person name="Johnson A."/>
            <person name="Khan Z."/>
            <person name="Li Z."/>
            <person name="Liu W."/>
            <person name="Liu X."/>
            <person name="Perez L."/>
            <person name="Shen H."/>
            <person name="Wang Q."/>
            <person name="Watt J."/>
            <person name="Xi L."/>
            <person name="Xin Y."/>
            <person name="Zhou J."/>
            <person name="Deng J."/>
            <person name="Jiang H."/>
            <person name="Liu Y."/>
            <person name="Qu J."/>
            <person name="Song X.-Z."/>
            <person name="Zhang L."/>
            <person name="Villasana D."/>
            <person name="Johnson A."/>
            <person name="Liu J."/>
            <person name="Liyanage D."/>
            <person name="Lorensuhewa L."/>
            <person name="Robinson T."/>
            <person name="Song A."/>
            <person name="Song B.-B."/>
            <person name="Dinh H."/>
            <person name="Thornton R."/>
            <person name="Coyle M."/>
            <person name="Francisco L."/>
            <person name="Jackson L."/>
            <person name="Javaid M."/>
            <person name="Korchina V."/>
            <person name="Kovar C."/>
            <person name="Mata R."/>
            <person name="Mathew T."/>
            <person name="Ngo R."/>
            <person name="Nguyen L."/>
            <person name="Nguyen N."/>
            <person name="Okwuonu G."/>
            <person name="Ongeri F."/>
            <person name="Pham C."/>
            <person name="Simmons D."/>
            <person name="Wilczek-Boney K."/>
            <person name="Hale W."/>
            <person name="Jakkamsetti A."/>
            <person name="Pham P."/>
            <person name="Ruth R."/>
            <person name="San Lucas F."/>
            <person name="Warren J."/>
            <person name="Zhang J."/>
            <person name="Zhao Z."/>
            <person name="Zhou C."/>
            <person name="Zhu D."/>
            <person name="Lee S."/>
            <person name="Bess C."/>
            <person name="Blankenburg K."/>
            <person name="Forbes L."/>
            <person name="Fu Q."/>
            <person name="Gubbala S."/>
            <person name="Hirani K."/>
            <person name="Jayaseelan J.C."/>
            <person name="Lara F."/>
            <person name="Munidasa M."/>
            <person name="Palculict T."/>
            <person name="Patil S."/>
            <person name="Pu L.-L."/>
            <person name="Saada N."/>
            <person name="Tang L."/>
            <person name="Weissenberger G."/>
            <person name="Zhu Y."/>
            <person name="Hemphill L."/>
            <person name="Shang Y."/>
            <person name="Youmans B."/>
            <person name="Ayvaz T."/>
            <person name="Ross M."/>
            <person name="Santibanez J."/>
            <person name="Aqrawi P."/>
            <person name="Gross S."/>
            <person name="Joshi V."/>
            <person name="Fowler G."/>
            <person name="Nazareth L."/>
            <person name="Reid J."/>
            <person name="Worley K."/>
            <person name="Petrosino J."/>
            <person name="Highlander S."/>
            <person name="Gibbs R."/>
        </authorList>
    </citation>
    <scope>NUCLEOTIDE SEQUENCE [LARGE SCALE GENOMIC DNA]</scope>
    <source>
        <strain evidence="15 16">DSM 10105</strain>
    </source>
</reference>
<organism evidence="15 16">
    <name type="scientific">Parascardovia denticolens DSM 10105 = JCM 12538</name>
    <dbReference type="NCBI Taxonomy" id="864564"/>
    <lineage>
        <taxon>Bacteria</taxon>
        <taxon>Bacillati</taxon>
        <taxon>Actinomycetota</taxon>
        <taxon>Actinomycetes</taxon>
        <taxon>Bifidobacteriales</taxon>
        <taxon>Bifidobacteriaceae</taxon>
        <taxon>Parascardovia</taxon>
    </lineage>
</organism>
<dbReference type="SMART" id="SM00400">
    <property type="entry name" value="ZnF_CHCC"/>
    <property type="match status" value="1"/>
</dbReference>
<keyword evidence="7 12" id="KW-0863">Zinc-finger</keyword>
<dbReference type="InterPro" id="IPR034151">
    <property type="entry name" value="TOPRIM_DnaG_bac"/>
</dbReference>
<evidence type="ECO:0000256" key="7">
    <source>
        <dbReference type="ARBA" id="ARBA00022771"/>
    </source>
</evidence>
<accession>E6JZH2</accession>
<dbReference type="Pfam" id="PF08275">
    <property type="entry name" value="DNAG_N"/>
    <property type="match status" value="1"/>
</dbReference>
<keyword evidence="3 12" id="KW-0808">Transferase</keyword>
<dbReference type="Gene3D" id="3.90.580.10">
    <property type="entry name" value="Zinc finger, CHC2-type domain"/>
    <property type="match status" value="1"/>
</dbReference>
<keyword evidence="4 12" id="KW-0548">Nucleotidyltransferase</keyword>
<dbReference type="Pfam" id="PF01807">
    <property type="entry name" value="Zn_ribbon_DnaG"/>
    <property type="match status" value="1"/>
</dbReference>
<dbReference type="InterPro" id="IPR013264">
    <property type="entry name" value="DNAG_N"/>
</dbReference>
<dbReference type="EC" id="2.7.7.101" evidence="12"/>
<dbReference type="Pfam" id="PF10410">
    <property type="entry name" value="DnaB_bind"/>
    <property type="match status" value="1"/>
</dbReference>
<name>E6JZH2_PARDN</name>
<dbReference type="eggNOG" id="COG0358">
    <property type="taxonomic scope" value="Bacteria"/>
</dbReference>
<dbReference type="InterPro" id="IPR050219">
    <property type="entry name" value="DnaG_primase"/>
</dbReference>
<dbReference type="EMBL" id="AEON01000001">
    <property type="protein sequence ID" value="EFT84018.1"/>
    <property type="molecule type" value="Genomic_DNA"/>
</dbReference>
<dbReference type="PATRIC" id="fig|864564.6.peg.688"/>
<evidence type="ECO:0000256" key="4">
    <source>
        <dbReference type="ARBA" id="ARBA00022695"/>
    </source>
</evidence>
<keyword evidence="11 12" id="KW-0804">Transcription</keyword>
<feature type="zinc finger region" description="CHC2-type" evidence="12">
    <location>
        <begin position="41"/>
        <end position="65"/>
    </location>
</feature>
<comment type="function">
    <text evidence="12">RNA polymerase that catalyzes the synthesis of short RNA molecules used as primers for DNA polymerase during DNA replication.</text>
</comment>
<comment type="catalytic activity">
    <reaction evidence="12">
        <text>ssDNA + n NTP = ssDNA/pppN(pN)n-1 hybrid + (n-1) diphosphate.</text>
        <dbReference type="EC" id="2.7.7.101"/>
    </reaction>
</comment>
<evidence type="ECO:0000256" key="11">
    <source>
        <dbReference type="ARBA" id="ARBA00023163"/>
    </source>
</evidence>
<dbReference type="GO" id="GO:0000428">
    <property type="term" value="C:DNA-directed RNA polymerase complex"/>
    <property type="evidence" value="ECO:0007669"/>
    <property type="project" value="UniProtKB-KW"/>
</dbReference>
<dbReference type="GO" id="GO:0006269">
    <property type="term" value="P:DNA replication, synthesis of primer"/>
    <property type="evidence" value="ECO:0007669"/>
    <property type="project" value="UniProtKB-UniRule"/>
</dbReference>
<evidence type="ECO:0000313" key="16">
    <source>
        <dbReference type="Proteomes" id="UP000004946"/>
    </source>
</evidence>
<dbReference type="PROSITE" id="PS50880">
    <property type="entry name" value="TOPRIM"/>
    <property type="match status" value="1"/>
</dbReference>
<keyword evidence="6 12" id="KW-0479">Metal-binding</keyword>
<feature type="compositionally biased region" description="Polar residues" evidence="13">
    <location>
        <begin position="624"/>
        <end position="639"/>
    </location>
</feature>
<evidence type="ECO:0000313" key="15">
    <source>
        <dbReference type="EMBL" id="EFT84018.1"/>
    </source>
</evidence>
<evidence type="ECO:0000256" key="5">
    <source>
        <dbReference type="ARBA" id="ARBA00022705"/>
    </source>
</evidence>
<dbReference type="GO" id="GO:0008270">
    <property type="term" value="F:zinc ion binding"/>
    <property type="evidence" value="ECO:0007669"/>
    <property type="project" value="UniProtKB-UniRule"/>
</dbReference>
<evidence type="ECO:0000259" key="14">
    <source>
        <dbReference type="PROSITE" id="PS50880"/>
    </source>
</evidence>
<comment type="subunit">
    <text evidence="12">Monomer. Interacts with DnaB.</text>
</comment>
<dbReference type="InterPro" id="IPR037068">
    <property type="entry name" value="DNA_primase_core_N_sf"/>
</dbReference>
<dbReference type="GO" id="GO:0003899">
    <property type="term" value="F:DNA-directed RNA polymerase activity"/>
    <property type="evidence" value="ECO:0007669"/>
    <property type="project" value="UniProtKB-UniRule"/>
</dbReference>
<comment type="similarity">
    <text evidence="12">Belongs to the DnaG primase family.</text>
</comment>
<dbReference type="Pfam" id="PF13662">
    <property type="entry name" value="Toprim_4"/>
    <property type="match status" value="1"/>
</dbReference>
<keyword evidence="9" id="KW-0460">Magnesium</keyword>
<dbReference type="GO" id="GO:0003677">
    <property type="term" value="F:DNA binding"/>
    <property type="evidence" value="ECO:0007669"/>
    <property type="project" value="UniProtKB-KW"/>
</dbReference>
<keyword evidence="2 12" id="KW-0639">Primosome</keyword>
<keyword evidence="5 12" id="KW-0235">DNA replication</keyword>
<keyword evidence="16" id="KW-1185">Reference proteome</keyword>
<comment type="cofactor">
    <cofactor evidence="12">
        <name>Zn(2+)</name>
        <dbReference type="ChEBI" id="CHEBI:29105"/>
    </cofactor>
    <text evidence="12">Binds 1 zinc ion per monomer.</text>
</comment>
<dbReference type="Gene3D" id="3.90.980.10">
    <property type="entry name" value="DNA primase, catalytic core, N-terminal domain"/>
    <property type="match status" value="1"/>
</dbReference>
<keyword evidence="8 12" id="KW-0862">Zinc</keyword>
<protein>
    <recommendedName>
        <fullName evidence="12">DNA primase</fullName>
        <ecNumber evidence="12">2.7.7.101</ecNumber>
    </recommendedName>
</protein>
<evidence type="ECO:0000256" key="1">
    <source>
        <dbReference type="ARBA" id="ARBA00022478"/>
    </source>
</evidence>
<dbReference type="GO" id="GO:1990077">
    <property type="term" value="C:primosome complex"/>
    <property type="evidence" value="ECO:0007669"/>
    <property type="project" value="UniProtKB-KW"/>
</dbReference>
<dbReference type="PANTHER" id="PTHR30313:SF2">
    <property type="entry name" value="DNA PRIMASE"/>
    <property type="match status" value="1"/>
</dbReference>
<dbReference type="InterPro" id="IPR019475">
    <property type="entry name" value="DNA_primase_DnaB-bd"/>
</dbReference>
<dbReference type="Proteomes" id="UP000004946">
    <property type="component" value="Chromosome"/>
</dbReference>
<dbReference type="GO" id="GO:0005737">
    <property type="term" value="C:cytoplasm"/>
    <property type="evidence" value="ECO:0007669"/>
    <property type="project" value="TreeGrafter"/>
</dbReference>
<evidence type="ECO:0000256" key="6">
    <source>
        <dbReference type="ARBA" id="ARBA00022723"/>
    </source>
</evidence>
<evidence type="ECO:0000256" key="12">
    <source>
        <dbReference type="HAMAP-Rule" id="MF_00974"/>
    </source>
</evidence>
<dbReference type="HOGENOM" id="CLU_013501_3_1_11"/>
<proteinExistence type="inferred from homology"/>
<dbReference type="SMART" id="SM00493">
    <property type="entry name" value="TOPRIM"/>
    <property type="match status" value="1"/>
</dbReference>
<dbReference type="SUPFAM" id="SSF56731">
    <property type="entry name" value="DNA primase core"/>
    <property type="match status" value="1"/>
</dbReference>
<dbReference type="InterPro" id="IPR030846">
    <property type="entry name" value="DnaG_bac"/>
</dbReference>
<dbReference type="HAMAP" id="MF_00974">
    <property type="entry name" value="DNA_primase_DnaG"/>
    <property type="match status" value="1"/>
</dbReference>
<dbReference type="KEGG" id="pdo:PSDT_0622"/>
<dbReference type="NCBIfam" id="TIGR01391">
    <property type="entry name" value="dnaG"/>
    <property type="match status" value="1"/>
</dbReference>
<comment type="caution">
    <text evidence="15">The sequence shown here is derived from an EMBL/GenBank/DDBJ whole genome shotgun (WGS) entry which is preliminary data.</text>
</comment>
<dbReference type="PANTHER" id="PTHR30313">
    <property type="entry name" value="DNA PRIMASE"/>
    <property type="match status" value="1"/>
</dbReference>
<evidence type="ECO:0000256" key="3">
    <source>
        <dbReference type="ARBA" id="ARBA00022679"/>
    </source>
</evidence>
<gene>
    <name evidence="12 15" type="primary">dnaG</name>
    <name evidence="15" type="ORF">HMPREF0620_1023</name>
</gene>
<comment type="domain">
    <text evidence="12">Contains an N-terminal zinc-binding domain, a central core domain that contains the primase activity, and a C-terminal DnaB-binding domain.</text>
</comment>
<dbReference type="Gene3D" id="3.40.1360.10">
    <property type="match status" value="1"/>
</dbReference>
<evidence type="ECO:0000256" key="9">
    <source>
        <dbReference type="ARBA" id="ARBA00022842"/>
    </source>
</evidence>
<dbReference type="InterPro" id="IPR006295">
    <property type="entry name" value="DNA_primase_DnaG"/>
</dbReference>
<dbReference type="InterPro" id="IPR002694">
    <property type="entry name" value="Znf_CHC2"/>
</dbReference>
<feature type="domain" description="Toprim" evidence="14">
    <location>
        <begin position="266"/>
        <end position="363"/>
    </location>
</feature>
<dbReference type="InterPro" id="IPR036977">
    <property type="entry name" value="DNA_primase_Znf_CHC2"/>
</dbReference>
<dbReference type="AlphaFoldDB" id="E6JZH2"/>
<sequence>MPGYISKKSVEQVRAAADLYDIVSADVTLKNSGAGSFVGLCPFHDEKTGSFHVRPSLGTWHCFGCGLGGDVFGYVEQKENVDFAQAVELLADRYHIELEYEDQGRGKTDRQRKGATRARLLEVCEQTQKFFASQLPTDDALPARKLLGGRNFTQSDCERFGCGYAPQGWDTLVRHLSSLGYTQEEMVEAGVARRGQNNSAYDYFRGRATWPIRDSTGRTVGFGARRLYDDDKIEAKYINTPDTALYHKNQVLYGIDIAKPNIVKKRQIVIVEGYTDVMACHLAGVDVAVATCGTAFGQEHAKIVRRFIRDDSLGAVQLVGPTHGSGVIFTFDGDAAGQKAALHAFGLDDAFLTQTFVAVARENLDPCDLRIKYGDEAVRNLIHDRVPLYDFVIQAAIRSFDTQFTTGLVGAMKAVAPVIAKIRDDSLLDSYTRKYAGQIGVSVGDLRREVLAERRRQRIASADAYVPRRSAYGTGSYENSFGYGGGAGSGPGGFESDRSSDSQPLDRRLFQEWANRKKAIDKGYYRVDDTVFSTEQQFFGILIQSPLALTGPMNAELFSRLTRRCFTTPVFRSMFDALEVAGGLPQSDTPQGLWIHELTKAAGPVLTRVINELAVLPLPLSAKNRTSAGSDQTASSTGPGPSGRPQGPAPVQLAPATEAEVKFAHQLLVGILDADAMRAIAQLKRKMNRLPEGEEKIRLLGTMNTIETWRKDLTAQAYGNTNY</sequence>
<evidence type="ECO:0000256" key="2">
    <source>
        <dbReference type="ARBA" id="ARBA00022515"/>
    </source>
</evidence>